<gene>
    <name evidence="1" type="ORF">JTE90_016357</name>
</gene>
<comment type="caution">
    <text evidence="1">The sequence shown here is derived from an EMBL/GenBank/DDBJ whole genome shotgun (WGS) entry which is preliminary data.</text>
</comment>
<reference evidence="1 2" key="1">
    <citation type="journal article" date="2022" name="Nat. Ecol. Evol.">
        <title>A masculinizing supergene underlies an exaggerated male reproductive morph in a spider.</title>
        <authorList>
            <person name="Hendrickx F."/>
            <person name="De Corte Z."/>
            <person name="Sonet G."/>
            <person name="Van Belleghem S.M."/>
            <person name="Kostlbacher S."/>
            <person name="Vangestel C."/>
        </authorList>
    </citation>
    <scope>NUCLEOTIDE SEQUENCE [LARGE SCALE GENOMIC DNA]</scope>
    <source>
        <strain evidence="1">W744_W776</strain>
    </source>
</reference>
<protein>
    <submittedName>
        <fullName evidence="1">Uncharacterized protein</fullName>
    </submittedName>
</protein>
<dbReference type="EMBL" id="JAFNEN010000593">
    <property type="protein sequence ID" value="KAG8179984.1"/>
    <property type="molecule type" value="Genomic_DNA"/>
</dbReference>
<dbReference type="AlphaFoldDB" id="A0AAV6U742"/>
<keyword evidence="2" id="KW-1185">Reference proteome</keyword>
<name>A0AAV6U742_9ARAC</name>
<dbReference type="Proteomes" id="UP000827092">
    <property type="component" value="Unassembled WGS sequence"/>
</dbReference>
<evidence type="ECO:0000313" key="2">
    <source>
        <dbReference type="Proteomes" id="UP000827092"/>
    </source>
</evidence>
<evidence type="ECO:0000313" key="1">
    <source>
        <dbReference type="EMBL" id="KAG8179984.1"/>
    </source>
</evidence>
<accession>A0AAV6U742</accession>
<organism evidence="1 2">
    <name type="scientific">Oedothorax gibbosus</name>
    <dbReference type="NCBI Taxonomy" id="931172"/>
    <lineage>
        <taxon>Eukaryota</taxon>
        <taxon>Metazoa</taxon>
        <taxon>Ecdysozoa</taxon>
        <taxon>Arthropoda</taxon>
        <taxon>Chelicerata</taxon>
        <taxon>Arachnida</taxon>
        <taxon>Araneae</taxon>
        <taxon>Araneomorphae</taxon>
        <taxon>Entelegynae</taxon>
        <taxon>Araneoidea</taxon>
        <taxon>Linyphiidae</taxon>
        <taxon>Erigoninae</taxon>
        <taxon>Oedothorax</taxon>
    </lineage>
</organism>
<proteinExistence type="predicted"/>
<sequence length="99" mass="10671">MFRGKFVQKALFSIQQDEVFGKGSQGGGRLFPFAVLLGEHCFSRSSALLRLVKTGRSEQNNRTSGDGVESAGLPYYATRALGIASPTNGADVANVRQIY</sequence>